<keyword evidence="7" id="KW-1185">Reference proteome</keyword>
<dbReference type="InterPro" id="IPR001810">
    <property type="entry name" value="F-box_dom"/>
</dbReference>
<feature type="repeat" description="WD" evidence="3">
    <location>
        <begin position="250"/>
        <end position="281"/>
    </location>
</feature>
<accession>A0A811KRT6</accession>
<reference evidence="6" key="1">
    <citation type="submission" date="2020-09" db="EMBL/GenBank/DDBJ databases">
        <authorList>
            <person name="Kikuchi T."/>
        </authorList>
    </citation>
    <scope>NUCLEOTIDE SEQUENCE</scope>
    <source>
        <strain evidence="6">SH1</strain>
    </source>
</reference>
<dbReference type="SMART" id="SM00256">
    <property type="entry name" value="FBOX"/>
    <property type="match status" value="1"/>
</dbReference>
<dbReference type="OrthoDB" id="19711at2759"/>
<gene>
    <name evidence="6" type="ORF">BOKJ2_LOCUS7631</name>
</gene>
<dbReference type="Pfam" id="PF00400">
    <property type="entry name" value="WD40"/>
    <property type="match status" value="7"/>
</dbReference>
<dbReference type="PROSITE" id="PS00678">
    <property type="entry name" value="WD_REPEATS_1"/>
    <property type="match status" value="5"/>
</dbReference>
<keyword evidence="2" id="KW-0677">Repeat</keyword>
<evidence type="ECO:0000256" key="4">
    <source>
        <dbReference type="SAM" id="MobiDB-lite"/>
    </source>
</evidence>
<feature type="repeat" description="WD" evidence="3">
    <location>
        <begin position="379"/>
        <end position="418"/>
    </location>
</feature>
<dbReference type="InterPro" id="IPR036047">
    <property type="entry name" value="F-box-like_dom_sf"/>
</dbReference>
<comment type="caution">
    <text evidence="6">The sequence shown here is derived from an EMBL/GenBank/DDBJ whole genome shotgun (WGS) entry which is preliminary data.</text>
</comment>
<dbReference type="Proteomes" id="UP000614601">
    <property type="component" value="Unassembled WGS sequence"/>
</dbReference>
<dbReference type="EMBL" id="CAJFDH010000004">
    <property type="protein sequence ID" value="CAD5218421.1"/>
    <property type="molecule type" value="Genomic_DNA"/>
</dbReference>
<dbReference type="PANTHER" id="PTHR44436">
    <property type="entry name" value="F-BOX/WD REPEAT-CONTAINING PROTEIN 2"/>
    <property type="match status" value="1"/>
</dbReference>
<dbReference type="SUPFAM" id="SSF50978">
    <property type="entry name" value="WD40 repeat-like"/>
    <property type="match status" value="1"/>
</dbReference>
<dbReference type="Gene3D" id="1.20.1280.50">
    <property type="match status" value="1"/>
</dbReference>
<dbReference type="SUPFAM" id="SSF81383">
    <property type="entry name" value="F-box domain"/>
    <property type="match status" value="1"/>
</dbReference>
<evidence type="ECO:0000313" key="7">
    <source>
        <dbReference type="Proteomes" id="UP000614601"/>
    </source>
</evidence>
<feature type="repeat" description="WD" evidence="3">
    <location>
        <begin position="207"/>
        <end position="237"/>
    </location>
</feature>
<feature type="domain" description="F-box" evidence="5">
    <location>
        <begin position="106"/>
        <end position="152"/>
    </location>
</feature>
<sequence>MRPSSSRVESMAEWVPASEEPTGQNFALSIPSTGYTPTPPFDVNKSNRRRMIKSFMEGLTTEEKQDFLVDLLKCTDRKTVVKVTERAVTELPEYVEPIENAPSTSEDQFHKLPDTLLLNIFSKLEPVELYRCLRVSRRWHRVALEQSLWKSFCKDPDKYRLGSRIAERQQIVALSDRHGEFEWKRVFEERLRLWRNWHAGRCVVREFLGHTEGVSCVQFDAERIVSAGYDNTIRLWDRRTNCGGLGQMTLNGHVAAVRCLHLDQGRLASGSADRTVRVWDLAMTPNWSHVACRQTLQGHTDTVRCLQMENETLISGSYDQTMKLWNIERGHCLRTLHGHNDSVLCLQHRSEMAQLASGSADRTVRLWDTRQSQPIAMLNNCHADAVTCVKFDQIRLVTGSVDSTIKAWDFRSLKCLYTIDWRQAEGHTRVVRSIQMDDWRMVSASDDRTIKMWKISDGKRICTLQGHADGVTSVQFNDQLVLSASFDRTVRLWDFSTC</sequence>
<evidence type="ECO:0000256" key="2">
    <source>
        <dbReference type="ARBA" id="ARBA00022737"/>
    </source>
</evidence>
<dbReference type="PROSITE" id="PS50181">
    <property type="entry name" value="FBOX"/>
    <property type="match status" value="1"/>
</dbReference>
<dbReference type="InterPro" id="IPR019775">
    <property type="entry name" value="WD40_repeat_CS"/>
</dbReference>
<organism evidence="6 7">
    <name type="scientific">Bursaphelenchus okinawaensis</name>
    <dbReference type="NCBI Taxonomy" id="465554"/>
    <lineage>
        <taxon>Eukaryota</taxon>
        <taxon>Metazoa</taxon>
        <taxon>Ecdysozoa</taxon>
        <taxon>Nematoda</taxon>
        <taxon>Chromadorea</taxon>
        <taxon>Rhabditida</taxon>
        <taxon>Tylenchina</taxon>
        <taxon>Tylenchomorpha</taxon>
        <taxon>Aphelenchoidea</taxon>
        <taxon>Aphelenchoididae</taxon>
        <taxon>Bursaphelenchus</taxon>
    </lineage>
</organism>
<name>A0A811KRT6_9BILA</name>
<dbReference type="Proteomes" id="UP000783686">
    <property type="component" value="Unassembled WGS sequence"/>
</dbReference>
<dbReference type="CDD" id="cd00200">
    <property type="entry name" value="WD40"/>
    <property type="match status" value="1"/>
</dbReference>
<dbReference type="PROSITE" id="PS50082">
    <property type="entry name" value="WD_REPEATS_2"/>
    <property type="match status" value="7"/>
</dbReference>
<dbReference type="PRINTS" id="PR00320">
    <property type="entry name" value="GPROTEINBRPT"/>
</dbReference>
<feature type="repeat" description="WD" evidence="3">
    <location>
        <begin position="464"/>
        <end position="498"/>
    </location>
</feature>
<proteinExistence type="predicted"/>
<dbReference type="SMART" id="SM00320">
    <property type="entry name" value="WD40"/>
    <property type="match status" value="7"/>
</dbReference>
<protein>
    <recommendedName>
        <fullName evidence="5">F-box domain-containing protein</fullName>
    </recommendedName>
</protein>
<dbReference type="AlphaFoldDB" id="A0A811KRT6"/>
<dbReference type="InterPro" id="IPR036322">
    <property type="entry name" value="WD40_repeat_dom_sf"/>
</dbReference>
<dbReference type="InterPro" id="IPR020472">
    <property type="entry name" value="WD40_PAC1"/>
</dbReference>
<feature type="repeat" description="WD" evidence="3">
    <location>
        <begin position="424"/>
        <end position="463"/>
    </location>
</feature>
<dbReference type="InterPro" id="IPR001680">
    <property type="entry name" value="WD40_rpt"/>
</dbReference>
<feature type="repeat" description="WD" evidence="3">
    <location>
        <begin position="296"/>
        <end position="335"/>
    </location>
</feature>
<evidence type="ECO:0000256" key="3">
    <source>
        <dbReference type="PROSITE-ProRule" id="PRU00221"/>
    </source>
</evidence>
<dbReference type="PANTHER" id="PTHR44436:SF1">
    <property type="entry name" value="F-BOX_WD REPEAT-CONTAINING PROTEIN 2"/>
    <property type="match status" value="1"/>
</dbReference>
<dbReference type="Pfam" id="PF12937">
    <property type="entry name" value="F-box-like"/>
    <property type="match status" value="1"/>
</dbReference>
<evidence type="ECO:0000256" key="1">
    <source>
        <dbReference type="ARBA" id="ARBA00022574"/>
    </source>
</evidence>
<feature type="repeat" description="WD" evidence="3">
    <location>
        <begin position="336"/>
        <end position="377"/>
    </location>
</feature>
<dbReference type="InterPro" id="IPR042627">
    <property type="entry name" value="FBXW2"/>
</dbReference>
<feature type="region of interest" description="Disordered" evidence="4">
    <location>
        <begin position="1"/>
        <end position="23"/>
    </location>
</feature>
<evidence type="ECO:0000259" key="5">
    <source>
        <dbReference type="PROSITE" id="PS50181"/>
    </source>
</evidence>
<evidence type="ECO:0000313" key="6">
    <source>
        <dbReference type="EMBL" id="CAD5218421.1"/>
    </source>
</evidence>
<dbReference type="EMBL" id="CAJFCW020000004">
    <property type="protein sequence ID" value="CAG9110418.1"/>
    <property type="molecule type" value="Genomic_DNA"/>
</dbReference>
<dbReference type="Gene3D" id="2.130.10.10">
    <property type="entry name" value="YVTN repeat-like/Quinoprotein amine dehydrogenase"/>
    <property type="match status" value="2"/>
</dbReference>
<dbReference type="InterPro" id="IPR015943">
    <property type="entry name" value="WD40/YVTN_repeat-like_dom_sf"/>
</dbReference>
<keyword evidence="1 3" id="KW-0853">WD repeat</keyword>
<dbReference type="PROSITE" id="PS50294">
    <property type="entry name" value="WD_REPEATS_REGION"/>
    <property type="match status" value="6"/>
</dbReference>